<evidence type="ECO:0000256" key="4">
    <source>
        <dbReference type="ARBA" id="ARBA00022847"/>
    </source>
</evidence>
<feature type="transmembrane region" description="Helical" evidence="7">
    <location>
        <begin position="77"/>
        <end position="98"/>
    </location>
</feature>
<dbReference type="GO" id="GO:0016020">
    <property type="term" value="C:membrane"/>
    <property type="evidence" value="ECO:0007669"/>
    <property type="project" value="UniProtKB-SubCell"/>
</dbReference>
<feature type="transmembrane region" description="Helical" evidence="7">
    <location>
        <begin position="44"/>
        <end position="65"/>
    </location>
</feature>
<comment type="caution">
    <text evidence="8">The sequence shown here is derived from an EMBL/GenBank/DDBJ whole genome shotgun (WGS) entry which is preliminary data.</text>
</comment>
<gene>
    <name evidence="8" type="ORF">COCNU_06G012750</name>
</gene>
<evidence type="ECO:0000256" key="6">
    <source>
        <dbReference type="ARBA" id="ARBA00023136"/>
    </source>
</evidence>
<dbReference type="PANTHER" id="PTHR24064">
    <property type="entry name" value="SOLUTE CARRIER FAMILY 22 MEMBER"/>
    <property type="match status" value="1"/>
</dbReference>
<evidence type="ECO:0000256" key="1">
    <source>
        <dbReference type="ARBA" id="ARBA00004141"/>
    </source>
</evidence>
<protein>
    <submittedName>
        <fullName evidence="8">Putative Organic cation/carnitine transporter 2</fullName>
    </submittedName>
</protein>
<keyword evidence="6 7" id="KW-0472">Membrane</keyword>
<keyword evidence="2" id="KW-0813">Transport</keyword>
<organism evidence="8 9">
    <name type="scientific">Cocos nucifera</name>
    <name type="common">Coconut palm</name>
    <dbReference type="NCBI Taxonomy" id="13894"/>
    <lineage>
        <taxon>Eukaryota</taxon>
        <taxon>Viridiplantae</taxon>
        <taxon>Streptophyta</taxon>
        <taxon>Embryophyta</taxon>
        <taxon>Tracheophyta</taxon>
        <taxon>Spermatophyta</taxon>
        <taxon>Magnoliopsida</taxon>
        <taxon>Liliopsida</taxon>
        <taxon>Arecaceae</taxon>
        <taxon>Arecoideae</taxon>
        <taxon>Cocoseae</taxon>
        <taxon>Attaleinae</taxon>
        <taxon>Cocos</taxon>
    </lineage>
</organism>
<feature type="transmembrane region" description="Helical" evidence="7">
    <location>
        <begin position="190"/>
        <end position="211"/>
    </location>
</feature>
<evidence type="ECO:0000313" key="9">
    <source>
        <dbReference type="Proteomes" id="UP000797356"/>
    </source>
</evidence>
<evidence type="ECO:0000256" key="5">
    <source>
        <dbReference type="ARBA" id="ARBA00022989"/>
    </source>
</evidence>
<proteinExistence type="predicted"/>
<feature type="transmembrane region" description="Helical" evidence="7">
    <location>
        <begin position="165"/>
        <end position="184"/>
    </location>
</feature>
<evidence type="ECO:0000256" key="7">
    <source>
        <dbReference type="SAM" id="Phobius"/>
    </source>
</evidence>
<feature type="transmembrane region" description="Helical" evidence="7">
    <location>
        <begin position="105"/>
        <end position="126"/>
    </location>
</feature>
<reference evidence="8" key="1">
    <citation type="journal article" date="2017" name="Gigascience">
        <title>The genome draft of coconut (Cocos nucifera).</title>
        <authorList>
            <person name="Xiao Y."/>
            <person name="Xu P."/>
            <person name="Fan H."/>
            <person name="Baudouin L."/>
            <person name="Xia W."/>
            <person name="Bocs S."/>
            <person name="Xu J."/>
            <person name="Li Q."/>
            <person name="Guo A."/>
            <person name="Zhou L."/>
            <person name="Li J."/>
            <person name="Wu Y."/>
            <person name="Ma Z."/>
            <person name="Armero A."/>
            <person name="Issali A.E."/>
            <person name="Liu N."/>
            <person name="Peng M."/>
            <person name="Yang Y."/>
        </authorList>
    </citation>
    <scope>NUCLEOTIDE SEQUENCE</scope>
    <source>
        <tissue evidence="8">Spear leaf of Hainan Tall coconut</tissue>
    </source>
</reference>
<dbReference type="OrthoDB" id="5296287at2759"/>
<evidence type="ECO:0000256" key="2">
    <source>
        <dbReference type="ARBA" id="ARBA00022592"/>
    </source>
</evidence>
<accession>A0A8K0IDB5</accession>
<dbReference type="EMBL" id="CM017877">
    <property type="protein sequence ID" value="KAG1347446.1"/>
    <property type="molecule type" value="Genomic_DNA"/>
</dbReference>
<comment type="subcellular location">
    <subcellularLocation>
        <location evidence="1">Membrane</location>
        <topology evidence="1">Multi-pass membrane protein</topology>
    </subcellularLocation>
</comment>
<dbReference type="SUPFAM" id="SSF103473">
    <property type="entry name" value="MFS general substrate transporter"/>
    <property type="match status" value="1"/>
</dbReference>
<name>A0A8K0IDB5_COCNU</name>
<keyword evidence="5 7" id="KW-1133">Transmembrane helix</keyword>
<feature type="transmembrane region" description="Helical" evidence="7">
    <location>
        <begin position="132"/>
        <end position="153"/>
    </location>
</feature>
<dbReference type="GO" id="GO:0006817">
    <property type="term" value="P:phosphate ion transport"/>
    <property type="evidence" value="ECO:0007669"/>
    <property type="project" value="UniProtKB-KW"/>
</dbReference>
<dbReference type="Gene3D" id="1.20.1250.20">
    <property type="entry name" value="MFS general substrate transporter like domains"/>
    <property type="match status" value="1"/>
</dbReference>
<dbReference type="AlphaFoldDB" id="A0A8K0IDB5"/>
<keyword evidence="4" id="KW-0769">Symport</keyword>
<reference evidence="8" key="2">
    <citation type="submission" date="2019-07" db="EMBL/GenBank/DDBJ databases">
        <authorList>
            <person name="Yang Y."/>
            <person name="Bocs S."/>
            <person name="Baudouin L."/>
        </authorList>
    </citation>
    <scope>NUCLEOTIDE SEQUENCE</scope>
    <source>
        <tissue evidence="8">Spear leaf of Hainan Tall coconut</tissue>
    </source>
</reference>
<keyword evidence="9" id="KW-1185">Reference proteome</keyword>
<keyword evidence="3 7" id="KW-0812">Transmembrane</keyword>
<dbReference type="InterPro" id="IPR036259">
    <property type="entry name" value="MFS_trans_sf"/>
</dbReference>
<dbReference type="GO" id="GO:0015293">
    <property type="term" value="F:symporter activity"/>
    <property type="evidence" value="ECO:0007669"/>
    <property type="project" value="UniProtKB-KW"/>
</dbReference>
<keyword evidence="2" id="KW-0592">Phosphate transport</keyword>
<dbReference type="Proteomes" id="UP000797356">
    <property type="component" value="Chromosome 6"/>
</dbReference>
<sequence length="240" mass="26104">MLKSIAASNGNVITSSFSTLVIPEDVGSAGVFTTMKILWQKRWAFRRLMAIMTVILGAGMIYYGMPLNVGNLTTNSYLSVAYNAFAELPSSLVTFFCIENFNRRSSTLISTTLSGLCSILCVFLQAEELKMAAEVVSFFSACTAVNIAMVYSIELFPTCVRNSAISLVRQALVLGGVFAPILVVEGRKNSFLFFGVFGLVIGCCGLFATCLPETRGRSICDTMEEEEAWEISSSNYPSVI</sequence>
<evidence type="ECO:0000313" key="8">
    <source>
        <dbReference type="EMBL" id="KAG1347446.1"/>
    </source>
</evidence>
<evidence type="ECO:0000256" key="3">
    <source>
        <dbReference type="ARBA" id="ARBA00022692"/>
    </source>
</evidence>